<organism evidence="2 3">
    <name type="scientific">Panicum virgatum</name>
    <name type="common">Blackwell switchgrass</name>
    <dbReference type="NCBI Taxonomy" id="38727"/>
    <lineage>
        <taxon>Eukaryota</taxon>
        <taxon>Viridiplantae</taxon>
        <taxon>Streptophyta</taxon>
        <taxon>Embryophyta</taxon>
        <taxon>Tracheophyta</taxon>
        <taxon>Spermatophyta</taxon>
        <taxon>Magnoliopsida</taxon>
        <taxon>Liliopsida</taxon>
        <taxon>Poales</taxon>
        <taxon>Poaceae</taxon>
        <taxon>PACMAD clade</taxon>
        <taxon>Panicoideae</taxon>
        <taxon>Panicodae</taxon>
        <taxon>Paniceae</taxon>
        <taxon>Panicinae</taxon>
        <taxon>Panicum</taxon>
        <taxon>Panicum sect. Hiantes</taxon>
    </lineage>
</organism>
<feature type="region of interest" description="Disordered" evidence="1">
    <location>
        <begin position="41"/>
        <end position="71"/>
    </location>
</feature>
<dbReference type="Proteomes" id="UP000823388">
    <property type="component" value="Chromosome 3K"/>
</dbReference>
<name>A0A8T0V9B6_PANVG</name>
<evidence type="ECO:0000256" key="1">
    <source>
        <dbReference type="SAM" id="MobiDB-lite"/>
    </source>
</evidence>
<dbReference type="EMBL" id="CM029041">
    <property type="protein sequence ID" value="KAG2630096.1"/>
    <property type="molecule type" value="Genomic_DNA"/>
</dbReference>
<protein>
    <submittedName>
        <fullName evidence="2">Uncharacterized protein</fullName>
    </submittedName>
</protein>
<gene>
    <name evidence="2" type="ORF">PVAP13_3KG491700</name>
</gene>
<evidence type="ECO:0000313" key="2">
    <source>
        <dbReference type="EMBL" id="KAG2630096.1"/>
    </source>
</evidence>
<evidence type="ECO:0000313" key="3">
    <source>
        <dbReference type="Proteomes" id="UP000823388"/>
    </source>
</evidence>
<sequence length="109" mass="12152">MRGVRGCVRRGVIEQLQRRAAACGQRRGGVRWWRAGSQRCRSAAEHGSQHTSTTRASRKGGGQQPWWLSRSPHRRPLRREYQGCWAPHFSMASCIIIIDGLVVSPGSGS</sequence>
<proteinExistence type="predicted"/>
<dbReference type="AlphaFoldDB" id="A0A8T0V9B6"/>
<keyword evidence="3" id="KW-1185">Reference proteome</keyword>
<comment type="caution">
    <text evidence="2">The sequence shown here is derived from an EMBL/GenBank/DDBJ whole genome shotgun (WGS) entry which is preliminary data.</text>
</comment>
<reference evidence="2" key="1">
    <citation type="submission" date="2020-05" db="EMBL/GenBank/DDBJ databases">
        <title>WGS assembly of Panicum virgatum.</title>
        <authorList>
            <person name="Lovell J.T."/>
            <person name="Jenkins J."/>
            <person name="Shu S."/>
            <person name="Juenger T.E."/>
            <person name="Schmutz J."/>
        </authorList>
    </citation>
    <scope>NUCLEOTIDE SEQUENCE</scope>
    <source>
        <strain evidence="2">AP13</strain>
    </source>
</reference>
<accession>A0A8T0V9B6</accession>